<dbReference type="STRING" id="563192.HMPREF0179_01597"/>
<evidence type="ECO:0000313" key="2">
    <source>
        <dbReference type="EMBL" id="EFV44531.1"/>
    </source>
</evidence>
<dbReference type="HOGENOM" id="CLU_021082_0_0_7"/>
<dbReference type="PANTHER" id="PTHR37292:SF2">
    <property type="entry name" value="DUF262 DOMAIN-CONTAINING PROTEIN"/>
    <property type="match status" value="1"/>
</dbReference>
<dbReference type="eggNOG" id="COG3472">
    <property type="taxonomic scope" value="Bacteria"/>
</dbReference>
<dbReference type="AlphaFoldDB" id="E5Y5Y4"/>
<dbReference type="Proteomes" id="UP000006034">
    <property type="component" value="Unassembled WGS sequence"/>
</dbReference>
<dbReference type="PANTHER" id="PTHR37292">
    <property type="entry name" value="VNG6097C"/>
    <property type="match status" value="1"/>
</dbReference>
<dbReference type="RefSeq" id="WP_005026960.1">
    <property type="nucleotide sequence ID" value="NZ_KE150240.1"/>
</dbReference>
<dbReference type="GeneID" id="78087299"/>
<evidence type="ECO:0000259" key="1">
    <source>
        <dbReference type="Pfam" id="PF03235"/>
    </source>
</evidence>
<accession>E5Y5Y4</accession>
<protein>
    <recommendedName>
        <fullName evidence="1">GmrSD restriction endonucleases N-terminal domain-containing protein</fullName>
    </recommendedName>
</protein>
<feature type="domain" description="GmrSD restriction endonucleases N-terminal" evidence="1">
    <location>
        <begin position="10"/>
        <end position="253"/>
    </location>
</feature>
<reference evidence="2 3" key="2">
    <citation type="submission" date="2013-04" db="EMBL/GenBank/DDBJ databases">
        <title>The Genome Sequence of Bilophila wadsworthia 3_1_6.</title>
        <authorList>
            <consortium name="The Broad Institute Genomics Platform"/>
            <person name="Earl A."/>
            <person name="Ward D."/>
            <person name="Feldgarden M."/>
            <person name="Gevers D."/>
            <person name="Sibley C."/>
            <person name="Strauss J."/>
            <person name="Allen-Vercoe E."/>
            <person name="Walker B."/>
            <person name="Young S."/>
            <person name="Zeng Q."/>
            <person name="Gargeya S."/>
            <person name="Fitzgerald M."/>
            <person name="Haas B."/>
            <person name="Abouelleil A."/>
            <person name="Allen A.W."/>
            <person name="Alvarado L."/>
            <person name="Arachchi H.M."/>
            <person name="Berlin A.M."/>
            <person name="Chapman S.B."/>
            <person name="Gainer-Dewar J."/>
            <person name="Goldberg J."/>
            <person name="Griggs A."/>
            <person name="Gujja S."/>
            <person name="Hansen M."/>
            <person name="Howarth C."/>
            <person name="Imamovic A."/>
            <person name="Ireland A."/>
            <person name="Larimer J."/>
            <person name="McCowan C."/>
            <person name="Murphy C."/>
            <person name="Pearson M."/>
            <person name="Poon T.W."/>
            <person name="Priest M."/>
            <person name="Roberts A."/>
            <person name="Saif S."/>
            <person name="Shea T."/>
            <person name="Sisk P."/>
            <person name="Sykes S."/>
            <person name="Wortman J."/>
            <person name="Nusbaum C."/>
            <person name="Birren B."/>
        </authorList>
    </citation>
    <scope>NUCLEOTIDE SEQUENCE [LARGE SCALE GENOMIC DNA]</scope>
    <source>
        <strain evidence="2 3">3_1_6</strain>
    </source>
</reference>
<proteinExistence type="predicted"/>
<dbReference type="EMBL" id="ADCP02000003">
    <property type="protein sequence ID" value="EFV44531.1"/>
    <property type="molecule type" value="Genomic_DNA"/>
</dbReference>
<organism evidence="2 3">
    <name type="scientific">Bilophila wadsworthia (strain 3_1_6)</name>
    <dbReference type="NCBI Taxonomy" id="563192"/>
    <lineage>
        <taxon>Bacteria</taxon>
        <taxon>Pseudomonadati</taxon>
        <taxon>Thermodesulfobacteriota</taxon>
        <taxon>Desulfovibrionia</taxon>
        <taxon>Desulfovibrionales</taxon>
        <taxon>Desulfovibrionaceae</taxon>
        <taxon>Bilophila</taxon>
    </lineage>
</organism>
<gene>
    <name evidence="2" type="ORF">HMPREF0179_01597</name>
</gene>
<dbReference type="OrthoDB" id="9787127at2"/>
<reference evidence="2 3" key="1">
    <citation type="submission" date="2010-10" db="EMBL/GenBank/DDBJ databases">
        <authorList>
            <consortium name="The Broad Institute Genome Sequencing Platform"/>
            <person name="Ward D."/>
            <person name="Earl A."/>
            <person name="Feldgarden M."/>
            <person name="Young S.K."/>
            <person name="Gargeya S."/>
            <person name="Zeng Q."/>
            <person name="Alvarado L."/>
            <person name="Berlin A."/>
            <person name="Bochicchio J."/>
            <person name="Chapman S.B."/>
            <person name="Chen Z."/>
            <person name="Freedman E."/>
            <person name="Gellesch M."/>
            <person name="Goldberg J."/>
            <person name="Griggs A."/>
            <person name="Gujja S."/>
            <person name="Heilman E."/>
            <person name="Heiman D."/>
            <person name="Howarth C."/>
            <person name="Mehta T."/>
            <person name="Neiman D."/>
            <person name="Pearson M."/>
            <person name="Roberts A."/>
            <person name="Saif S."/>
            <person name="Shea T."/>
            <person name="Shenoy N."/>
            <person name="Sisk P."/>
            <person name="Stolte C."/>
            <person name="Sykes S."/>
            <person name="White J."/>
            <person name="Yandava C."/>
            <person name="Allen-Vercoe E."/>
            <person name="Sibley C."/>
            <person name="Ambrose C.E."/>
            <person name="Strauss J."/>
            <person name="Daigneault M."/>
            <person name="Haas B."/>
            <person name="Nusbaum C."/>
            <person name="Birren B."/>
        </authorList>
    </citation>
    <scope>NUCLEOTIDE SEQUENCE [LARGE SCALE GENOMIC DNA]</scope>
    <source>
        <strain evidence="2 3">3_1_6</strain>
    </source>
</reference>
<keyword evidence="3" id="KW-1185">Reference proteome</keyword>
<name>E5Y5Y4_BILW3</name>
<dbReference type="InterPro" id="IPR004919">
    <property type="entry name" value="GmrSD_N"/>
</dbReference>
<dbReference type="eggNOG" id="COG1479">
    <property type="taxonomic scope" value="Bacteria"/>
</dbReference>
<sequence>MSFRTAEPNLKDVLADIHNGIIQLPDFQREWVWDDRHILELIASVSLSFPIGAVMFLEAGGVPFQTRLFEGVELSPAPAPKKLVLDGQQRLTSMYLALYSGKPVKTKTDKDDVVHRVYFLDMKKCLDPRADREEAILSLPDTFKILSDFGRKIDLDLSTLEQQYEKKMFPASIIFDPVKSKEWRKGYRRYHGEQEDSFLMDFEDDVLSSFQQFKVPAIELGIDTTREAVCKVFEKVNTGGVTLTVFELVTATFAASHFNLPEDWKARSERMRERHSLLKVADGTAFLTALTLYASFRKAQSESSAVTCKRKDVLELVVADYQRLADEMEYGFKKAAQLLAEEKIFDPRFLPYATQLIPLSCICAALSNQIDNASIKEKVLRWYWCGVFGELYGGANETRFSQDLPDVVDWVNGGDTPRTVKDASFAPRRLLSLQTRISAAYKGLSILLMQRGGKDFISATPIAINAYFVTPVDIHHVFPKAWCTAKNLPREKWNSVINKTPLSTTTNQYLSGDAPSLYLKRIEEKKGVPSETLDACLRSHAIPVEELRQNAFDDFIRQRAILLLDMIEAATGKAVSGRDSDETVMAFGAAL</sequence>
<dbReference type="Pfam" id="PF03235">
    <property type="entry name" value="GmrSD_N"/>
    <property type="match status" value="1"/>
</dbReference>
<evidence type="ECO:0000313" key="3">
    <source>
        <dbReference type="Proteomes" id="UP000006034"/>
    </source>
</evidence>
<comment type="caution">
    <text evidence="2">The sequence shown here is derived from an EMBL/GenBank/DDBJ whole genome shotgun (WGS) entry which is preliminary data.</text>
</comment>